<reference evidence="2 3" key="1">
    <citation type="submission" date="2019-12" db="EMBL/GenBank/DDBJ databases">
        <authorList>
            <person name="Alioto T."/>
            <person name="Alioto T."/>
            <person name="Gomez Garrido J."/>
        </authorList>
    </citation>
    <scope>NUCLEOTIDE SEQUENCE [LARGE SCALE GENOMIC DNA]</scope>
</reference>
<gene>
    <name evidence="2" type="ORF">OLEA9_A077730</name>
</gene>
<accession>A0A8S0TNY7</accession>
<dbReference type="Gramene" id="OE9A077730T1">
    <property type="protein sequence ID" value="OE9A077730C1"/>
    <property type="gene ID" value="OE9A077730"/>
</dbReference>
<name>A0A8S0TNY7_OLEEU</name>
<feature type="region of interest" description="Disordered" evidence="1">
    <location>
        <begin position="1"/>
        <end position="25"/>
    </location>
</feature>
<proteinExistence type="predicted"/>
<evidence type="ECO:0000256" key="1">
    <source>
        <dbReference type="SAM" id="MobiDB-lite"/>
    </source>
</evidence>
<evidence type="ECO:0000313" key="3">
    <source>
        <dbReference type="Proteomes" id="UP000594638"/>
    </source>
</evidence>
<organism evidence="2 3">
    <name type="scientific">Olea europaea subsp. europaea</name>
    <dbReference type="NCBI Taxonomy" id="158383"/>
    <lineage>
        <taxon>Eukaryota</taxon>
        <taxon>Viridiplantae</taxon>
        <taxon>Streptophyta</taxon>
        <taxon>Embryophyta</taxon>
        <taxon>Tracheophyta</taxon>
        <taxon>Spermatophyta</taxon>
        <taxon>Magnoliopsida</taxon>
        <taxon>eudicotyledons</taxon>
        <taxon>Gunneridae</taxon>
        <taxon>Pentapetalae</taxon>
        <taxon>asterids</taxon>
        <taxon>lamiids</taxon>
        <taxon>Lamiales</taxon>
        <taxon>Oleaceae</taxon>
        <taxon>Oleeae</taxon>
        <taxon>Olea</taxon>
    </lineage>
</organism>
<protein>
    <submittedName>
        <fullName evidence="2">Uncharacterized protein</fullName>
    </submittedName>
</protein>
<dbReference type="Proteomes" id="UP000594638">
    <property type="component" value="Unassembled WGS sequence"/>
</dbReference>
<dbReference type="AlphaFoldDB" id="A0A8S0TNY7"/>
<comment type="caution">
    <text evidence="2">The sequence shown here is derived from an EMBL/GenBank/DDBJ whole genome shotgun (WGS) entry which is preliminary data.</text>
</comment>
<dbReference type="EMBL" id="CACTIH010007260">
    <property type="protein sequence ID" value="CAA3006512.1"/>
    <property type="molecule type" value="Genomic_DNA"/>
</dbReference>
<sequence length="137" mass="15182">MDRWGEMGGAESSFDLDPRRGSWSQSSPLNGKILALRNAHRTACRQVPGFLFAFGEGLLLIRHCADSSVARGPTNEHSLWVSARSLFSKAALGGCKDVISHARPAARIPRLWSVQNETTIDEMLKIFNQFQASERAR</sequence>
<keyword evidence="3" id="KW-1185">Reference proteome</keyword>
<evidence type="ECO:0000313" key="2">
    <source>
        <dbReference type="EMBL" id="CAA3006512.1"/>
    </source>
</evidence>